<organism evidence="2">
    <name type="scientific">Fonticula alba</name>
    <name type="common">Slime mold</name>
    <dbReference type="NCBI Taxonomy" id="691883"/>
    <lineage>
        <taxon>Eukaryota</taxon>
        <taxon>Rotosphaerida</taxon>
        <taxon>Fonticulaceae</taxon>
        <taxon>Fonticula</taxon>
    </lineage>
</organism>
<dbReference type="OrthoDB" id="2919105at2759"/>
<dbReference type="eggNOG" id="KOG2684">
    <property type="taxonomic scope" value="Eukaryota"/>
</dbReference>
<evidence type="ECO:0000256" key="1">
    <source>
        <dbReference type="SAM" id="MobiDB-lite"/>
    </source>
</evidence>
<dbReference type="Gene3D" id="3.40.50.1220">
    <property type="entry name" value="TPP-binding domain"/>
    <property type="match status" value="1"/>
</dbReference>
<sequence length="464" mass="48407">MPPSSPTDLASARDMPSPPSADDAATSPSPGPDTRLATITLPDLFEALIDPGGTDDDDDDGGGLGPGHDATRPTAPRPGSARLLRGLGHPDHTFVVVLGPGVPASARLFHSAAESLVYSGRRPNNGVSARGRLIDDLIDVSSLDCPQRLGNLLRLTGALAQTVAAAAAADSQPCQTHRLLTSLQDEGALVHVCSQNIDGLEALVGLPPGRITYFNGTVDSLRCEACNAAFPTRDHLADLLVGRAPACPACPSHGSDPGAESTAGRSRLLPAIQLNDRSKDLSATVAKLVDAILASNPDVLIVGGVIFRKAHSRHLVRNLCKAMRQRGRLCVFIDHNKLHGEWIKRFDFHIKTDTDEAMHMIRLVREACSGRMAAAQPPAGQSAAPGPEARPAAGTPPAPTRRTPDPAEADPPAGMLAHPDNAHRHYAANALGCASDDDPGGTPPTSARRIPDPAGAGWMSVAIM</sequence>
<reference evidence="2" key="1">
    <citation type="submission" date="2013-04" db="EMBL/GenBank/DDBJ databases">
        <title>The Genome Sequence of Fonticula alba ATCC 38817.</title>
        <authorList>
            <consortium name="The Broad Institute Genomics Platform"/>
            <person name="Russ C."/>
            <person name="Cuomo C."/>
            <person name="Burger G."/>
            <person name="Gray M.W."/>
            <person name="Holland P.W.H."/>
            <person name="King N."/>
            <person name="Lang F.B.F."/>
            <person name="Roger A.J."/>
            <person name="Ruiz-Trillo I."/>
            <person name="Brown M."/>
            <person name="Walker B."/>
            <person name="Young S."/>
            <person name="Zeng Q."/>
            <person name="Gargeya S."/>
            <person name="Fitzgerald M."/>
            <person name="Haas B."/>
            <person name="Abouelleil A."/>
            <person name="Allen A.W."/>
            <person name="Alvarado L."/>
            <person name="Arachchi H.M."/>
            <person name="Berlin A.M."/>
            <person name="Chapman S.B."/>
            <person name="Gainer-Dewar J."/>
            <person name="Goldberg J."/>
            <person name="Griggs A."/>
            <person name="Gujja S."/>
            <person name="Hansen M."/>
            <person name="Howarth C."/>
            <person name="Imamovic A."/>
            <person name="Ireland A."/>
            <person name="Larimer J."/>
            <person name="McCowan C."/>
            <person name="Murphy C."/>
            <person name="Pearson M."/>
            <person name="Poon T.W."/>
            <person name="Priest M."/>
            <person name="Roberts A."/>
            <person name="Saif S."/>
            <person name="Shea T."/>
            <person name="Sisk P."/>
            <person name="Sykes S."/>
            <person name="Wortman J."/>
            <person name="Nusbaum C."/>
            <person name="Birren B."/>
        </authorList>
    </citation>
    <scope>NUCLEOTIDE SEQUENCE [LARGE SCALE GENOMIC DNA]</scope>
    <source>
        <strain evidence="2">ATCC 38817</strain>
    </source>
</reference>
<evidence type="ECO:0000313" key="3">
    <source>
        <dbReference type="Proteomes" id="UP000030693"/>
    </source>
</evidence>
<dbReference type="AlphaFoldDB" id="A0A058Z0J4"/>
<feature type="region of interest" description="Disordered" evidence="1">
    <location>
        <begin position="431"/>
        <end position="456"/>
    </location>
</feature>
<dbReference type="RefSeq" id="XP_009498165.1">
    <property type="nucleotide sequence ID" value="XM_009499890.1"/>
</dbReference>
<dbReference type="GO" id="GO:0017136">
    <property type="term" value="F:histone deacetylase activity, NAD-dependent"/>
    <property type="evidence" value="ECO:0007669"/>
    <property type="project" value="TreeGrafter"/>
</dbReference>
<name>A0A058Z0J4_FONAL</name>
<dbReference type="GeneID" id="20530858"/>
<feature type="region of interest" description="Disordered" evidence="1">
    <location>
        <begin position="372"/>
        <end position="419"/>
    </location>
</feature>
<dbReference type="PANTHER" id="PTHR11085:SF8">
    <property type="entry name" value="NAD-DEPENDENT HISTONE DEACETYLASE HST3"/>
    <property type="match status" value="1"/>
</dbReference>
<keyword evidence="3" id="KW-1185">Reference proteome</keyword>
<dbReference type="Pfam" id="PF02146">
    <property type="entry name" value="SIR2"/>
    <property type="match status" value="1"/>
</dbReference>
<dbReference type="Proteomes" id="UP000030693">
    <property type="component" value="Unassembled WGS sequence"/>
</dbReference>
<dbReference type="GO" id="GO:0070403">
    <property type="term" value="F:NAD+ binding"/>
    <property type="evidence" value="ECO:0007669"/>
    <property type="project" value="InterPro"/>
</dbReference>
<dbReference type="STRING" id="691883.A0A058Z0J4"/>
<dbReference type="PANTHER" id="PTHR11085">
    <property type="entry name" value="NAD-DEPENDENT PROTEIN DEACYLASE SIRTUIN-5, MITOCHONDRIAL-RELATED"/>
    <property type="match status" value="1"/>
</dbReference>
<dbReference type="EMBL" id="KB932219">
    <property type="protein sequence ID" value="KCV67438.1"/>
    <property type="molecule type" value="Genomic_DNA"/>
</dbReference>
<dbReference type="InterPro" id="IPR029035">
    <property type="entry name" value="DHS-like_NAD/FAD-binding_dom"/>
</dbReference>
<gene>
    <name evidence="2" type="ORF">H696_06133</name>
</gene>
<feature type="region of interest" description="Disordered" evidence="1">
    <location>
        <begin position="1"/>
        <end position="86"/>
    </location>
</feature>
<proteinExistence type="predicted"/>
<dbReference type="SUPFAM" id="SSF52467">
    <property type="entry name" value="DHS-like NAD/FAD-binding domain"/>
    <property type="match status" value="1"/>
</dbReference>
<evidence type="ECO:0000313" key="2">
    <source>
        <dbReference type="EMBL" id="KCV67438.1"/>
    </source>
</evidence>
<dbReference type="InterPro" id="IPR050134">
    <property type="entry name" value="NAD-dep_sirtuin_deacylases"/>
</dbReference>
<accession>A0A058Z0J4</accession>
<dbReference type="InterPro" id="IPR003000">
    <property type="entry name" value="Sirtuin"/>
</dbReference>
<protein>
    <submittedName>
        <fullName evidence="2">Uncharacterized protein</fullName>
    </submittedName>
</protein>
<feature type="compositionally biased region" description="Low complexity" evidence="1">
    <location>
        <begin position="373"/>
        <end position="393"/>
    </location>
</feature>
<dbReference type="GO" id="GO:0005634">
    <property type="term" value="C:nucleus"/>
    <property type="evidence" value="ECO:0007669"/>
    <property type="project" value="TreeGrafter"/>
</dbReference>